<organism evidence="1 2">
    <name type="scientific">Pseudomonas spirodelae</name>
    <dbReference type="NCBI Taxonomy" id="3101751"/>
    <lineage>
        <taxon>Bacteria</taxon>
        <taxon>Pseudomonadati</taxon>
        <taxon>Pseudomonadota</taxon>
        <taxon>Gammaproteobacteria</taxon>
        <taxon>Pseudomonadales</taxon>
        <taxon>Pseudomonadaceae</taxon>
        <taxon>Pseudomonas</taxon>
    </lineage>
</organism>
<evidence type="ECO:0008006" key="3">
    <source>
        <dbReference type="Google" id="ProtNLM"/>
    </source>
</evidence>
<protein>
    <recommendedName>
        <fullName evidence="3">Preprotein translocase subunit SecB</fullName>
    </recommendedName>
</protein>
<evidence type="ECO:0000313" key="1">
    <source>
        <dbReference type="EMBL" id="MEA1604578.1"/>
    </source>
</evidence>
<dbReference type="EMBL" id="JAYEET010000002">
    <property type="protein sequence ID" value="MEA1604578.1"/>
    <property type="molecule type" value="Genomic_DNA"/>
</dbReference>
<dbReference type="Proteomes" id="UP001292571">
    <property type="component" value="Unassembled WGS sequence"/>
</dbReference>
<dbReference type="InterPro" id="IPR035958">
    <property type="entry name" value="SecB-like_sf"/>
</dbReference>
<sequence>MNLEALQRAKDGLQIQDVFLKSSSSKLAEGFDPKFDPRLESLQLELRTTPKRSYLIEGVHQGENIAIFRVEMDLGARQVCPFDGEEGEEAQPDVMVQIDATFMADYVIANPELKADREALDAFAVANAGYHVWPYWREYFSSQVSRMNLPKVMLPMMQFTKASSASTAQKPE</sequence>
<dbReference type="SUPFAM" id="SSF54611">
    <property type="entry name" value="SecB-like"/>
    <property type="match status" value="1"/>
</dbReference>
<keyword evidence="2" id="KW-1185">Reference proteome</keyword>
<name>A0ABU5P4U7_9PSED</name>
<evidence type="ECO:0000313" key="2">
    <source>
        <dbReference type="Proteomes" id="UP001292571"/>
    </source>
</evidence>
<gene>
    <name evidence="1" type="ORF">SOP97_01940</name>
</gene>
<dbReference type="RefSeq" id="WP_322948038.1">
    <property type="nucleotide sequence ID" value="NZ_JAYEET010000002.1"/>
</dbReference>
<accession>A0ABU5P4U7</accession>
<dbReference type="Gene3D" id="3.10.420.10">
    <property type="entry name" value="SecB-like"/>
    <property type="match status" value="1"/>
</dbReference>
<reference evidence="1 2" key="1">
    <citation type="submission" date="2023-12" db="EMBL/GenBank/DDBJ databases">
        <title>Pseudomonas sp. T5W1.</title>
        <authorList>
            <person name="Maltman C."/>
        </authorList>
    </citation>
    <scope>NUCLEOTIDE SEQUENCE [LARGE SCALE GENOMIC DNA]</scope>
    <source>
        <strain evidence="1 2">T5W1</strain>
    </source>
</reference>
<comment type="caution">
    <text evidence="1">The sequence shown here is derived from an EMBL/GenBank/DDBJ whole genome shotgun (WGS) entry which is preliminary data.</text>
</comment>
<proteinExistence type="predicted"/>